<dbReference type="EMBL" id="KZ824357">
    <property type="protein sequence ID" value="RAL06738.1"/>
    <property type="molecule type" value="Genomic_DNA"/>
</dbReference>
<dbReference type="RefSeq" id="XP_025545892.1">
    <property type="nucleotide sequence ID" value="XM_025691112.1"/>
</dbReference>
<dbReference type="VEuPathDB" id="FungiDB:BO97DRAFT_285539"/>
<evidence type="ECO:0000313" key="3">
    <source>
        <dbReference type="Proteomes" id="UP000248961"/>
    </source>
</evidence>
<evidence type="ECO:0000256" key="1">
    <source>
        <dbReference type="SAM" id="Phobius"/>
    </source>
</evidence>
<accession>A0A395HID2</accession>
<keyword evidence="1" id="KW-1133">Transmembrane helix</keyword>
<keyword evidence="3" id="KW-1185">Reference proteome</keyword>
<evidence type="ECO:0000313" key="2">
    <source>
        <dbReference type="EMBL" id="RAL06738.1"/>
    </source>
</evidence>
<gene>
    <name evidence="2" type="ORF">BO97DRAFT_285539</name>
</gene>
<dbReference type="Proteomes" id="UP000248961">
    <property type="component" value="Unassembled WGS sequence"/>
</dbReference>
<sequence>MHKDSARLFNFPATLSSFARLSLVRSYYQYDMSIISTLVGRTSNNLDTTSINIHRMLRLVLTMRRYYDTGLERFHFTSRQPSFQQIGIIFSSQCILLLFIHVPYSRSTPMVYLVWMKTRY</sequence>
<protein>
    <submittedName>
        <fullName evidence="2">Uncharacterized protein</fullName>
    </submittedName>
</protein>
<organism evidence="2 3">
    <name type="scientific">Aspergillus homomorphus (strain CBS 101889)</name>
    <dbReference type="NCBI Taxonomy" id="1450537"/>
    <lineage>
        <taxon>Eukaryota</taxon>
        <taxon>Fungi</taxon>
        <taxon>Dikarya</taxon>
        <taxon>Ascomycota</taxon>
        <taxon>Pezizomycotina</taxon>
        <taxon>Eurotiomycetes</taxon>
        <taxon>Eurotiomycetidae</taxon>
        <taxon>Eurotiales</taxon>
        <taxon>Aspergillaceae</taxon>
        <taxon>Aspergillus</taxon>
        <taxon>Aspergillus subgen. Circumdati</taxon>
    </lineage>
</organism>
<keyword evidence="1" id="KW-0812">Transmembrane</keyword>
<feature type="transmembrane region" description="Helical" evidence="1">
    <location>
        <begin position="86"/>
        <end position="104"/>
    </location>
</feature>
<proteinExistence type="predicted"/>
<keyword evidence="1" id="KW-0472">Membrane</keyword>
<dbReference type="GeneID" id="37195401"/>
<reference evidence="2 3" key="1">
    <citation type="submission" date="2018-02" db="EMBL/GenBank/DDBJ databases">
        <title>The genomes of Aspergillus section Nigri reveals drivers in fungal speciation.</title>
        <authorList>
            <consortium name="DOE Joint Genome Institute"/>
            <person name="Vesth T.C."/>
            <person name="Nybo J."/>
            <person name="Theobald S."/>
            <person name="Brandl J."/>
            <person name="Frisvad J.C."/>
            <person name="Nielsen K.F."/>
            <person name="Lyhne E.K."/>
            <person name="Kogle M.E."/>
            <person name="Kuo A."/>
            <person name="Riley R."/>
            <person name="Clum A."/>
            <person name="Nolan M."/>
            <person name="Lipzen A."/>
            <person name="Salamov A."/>
            <person name="Henrissat B."/>
            <person name="Wiebenga A."/>
            <person name="De vries R.P."/>
            <person name="Grigoriev I.V."/>
            <person name="Mortensen U.H."/>
            <person name="Andersen M.R."/>
            <person name="Baker S.E."/>
        </authorList>
    </citation>
    <scope>NUCLEOTIDE SEQUENCE [LARGE SCALE GENOMIC DNA]</scope>
    <source>
        <strain evidence="2 3">CBS 101889</strain>
    </source>
</reference>
<dbReference type="AlphaFoldDB" id="A0A395HID2"/>
<name>A0A395HID2_ASPHC</name>